<dbReference type="InterPro" id="IPR028241">
    <property type="entry name" value="RAVE2/Rogdi"/>
</dbReference>
<dbReference type="OrthoDB" id="66510at2759"/>
<dbReference type="PANTHER" id="PTHR13618:SF1">
    <property type="entry name" value="PROTEIN ROGDI HOMOLOG"/>
    <property type="match status" value="1"/>
</dbReference>
<organism evidence="2 3">
    <name type="scientific">Mizuhopecten yessoensis</name>
    <name type="common">Japanese scallop</name>
    <name type="synonym">Patinopecten yessoensis</name>
    <dbReference type="NCBI Taxonomy" id="6573"/>
    <lineage>
        <taxon>Eukaryota</taxon>
        <taxon>Metazoa</taxon>
        <taxon>Spiralia</taxon>
        <taxon>Lophotrochozoa</taxon>
        <taxon>Mollusca</taxon>
        <taxon>Bivalvia</taxon>
        <taxon>Autobranchia</taxon>
        <taxon>Pteriomorphia</taxon>
        <taxon>Pectinida</taxon>
        <taxon>Pectinoidea</taxon>
        <taxon>Pectinidae</taxon>
        <taxon>Mizuhopecten</taxon>
    </lineage>
</organism>
<comment type="caution">
    <text evidence="2">The sequence shown here is derived from an EMBL/GenBank/DDBJ whole genome shotgun (WGS) entry which is preliminary data.</text>
</comment>
<dbReference type="Proteomes" id="UP000242188">
    <property type="component" value="Unassembled WGS sequence"/>
</dbReference>
<dbReference type="STRING" id="6573.A0A210Q0L5"/>
<keyword evidence="3" id="KW-1185">Reference proteome</keyword>
<reference evidence="2 3" key="1">
    <citation type="journal article" date="2017" name="Nat. Ecol. Evol.">
        <title>Scallop genome provides insights into evolution of bilaterian karyotype and development.</title>
        <authorList>
            <person name="Wang S."/>
            <person name="Zhang J."/>
            <person name="Jiao W."/>
            <person name="Li J."/>
            <person name="Xun X."/>
            <person name="Sun Y."/>
            <person name="Guo X."/>
            <person name="Huan P."/>
            <person name="Dong B."/>
            <person name="Zhang L."/>
            <person name="Hu X."/>
            <person name="Sun X."/>
            <person name="Wang J."/>
            <person name="Zhao C."/>
            <person name="Wang Y."/>
            <person name="Wang D."/>
            <person name="Huang X."/>
            <person name="Wang R."/>
            <person name="Lv J."/>
            <person name="Li Y."/>
            <person name="Zhang Z."/>
            <person name="Liu B."/>
            <person name="Lu W."/>
            <person name="Hui Y."/>
            <person name="Liang J."/>
            <person name="Zhou Z."/>
            <person name="Hou R."/>
            <person name="Li X."/>
            <person name="Liu Y."/>
            <person name="Li H."/>
            <person name="Ning X."/>
            <person name="Lin Y."/>
            <person name="Zhao L."/>
            <person name="Xing Q."/>
            <person name="Dou J."/>
            <person name="Li Y."/>
            <person name="Mao J."/>
            <person name="Guo H."/>
            <person name="Dou H."/>
            <person name="Li T."/>
            <person name="Mu C."/>
            <person name="Jiang W."/>
            <person name="Fu Q."/>
            <person name="Fu X."/>
            <person name="Miao Y."/>
            <person name="Liu J."/>
            <person name="Yu Q."/>
            <person name="Li R."/>
            <person name="Liao H."/>
            <person name="Li X."/>
            <person name="Kong Y."/>
            <person name="Jiang Z."/>
            <person name="Chourrout D."/>
            <person name="Li R."/>
            <person name="Bao Z."/>
        </authorList>
    </citation>
    <scope>NUCLEOTIDE SEQUENCE [LARGE SCALE GENOMIC DNA]</scope>
    <source>
        <strain evidence="2 3">PY_sf001</strain>
    </source>
</reference>
<comment type="similarity">
    <text evidence="1">Belongs to the rogdi family.</text>
</comment>
<evidence type="ECO:0000313" key="3">
    <source>
        <dbReference type="Proteomes" id="UP000242188"/>
    </source>
</evidence>
<dbReference type="GO" id="GO:0043291">
    <property type="term" value="C:RAVE complex"/>
    <property type="evidence" value="ECO:0007669"/>
    <property type="project" value="TreeGrafter"/>
</dbReference>
<name>A0A210Q0L5_MIZYE</name>
<accession>A0A210Q0L5</accession>
<dbReference type="EMBL" id="NEDP02005302">
    <property type="protein sequence ID" value="OWF42291.1"/>
    <property type="molecule type" value="Genomic_DNA"/>
</dbReference>
<evidence type="ECO:0000256" key="1">
    <source>
        <dbReference type="ARBA" id="ARBA00005535"/>
    </source>
</evidence>
<dbReference type="PANTHER" id="PTHR13618">
    <property type="entry name" value="LEUCINE ZIPPER CONTAINING TRANSCRIPTION FACTOR LZF1"/>
    <property type="match status" value="1"/>
</dbReference>
<dbReference type="AlphaFoldDB" id="A0A210Q0L5"/>
<protein>
    <submittedName>
        <fullName evidence="2">Protein rogdi</fullName>
    </submittedName>
</protein>
<sequence>MEENAEEIEVLRKELEWLLQEQVHQVLEEVHETLVECCRRFLIKASPDFSFENQEQITRNQQDGGDHSLVHSQRILMSSPNGGINQVKCVITLLGDSICDADITFKHKQGKDHSQFRTGFGQERVWKLQQIQDASNFLYTARLQVEGQDRDHTYKSAKEVILILDEVMKNLTQGRSCLAFPKRKSIDELVNNVNMQMLYPHVPSDVALSFYVHSSKLVLALYHLHLNGQQRMDITSRNQVECTIQWLNEAVMLFTLALQKCQQLKDKIVVLQQYEKVL</sequence>
<evidence type="ECO:0000313" key="2">
    <source>
        <dbReference type="EMBL" id="OWF42291.1"/>
    </source>
</evidence>
<proteinExistence type="inferred from homology"/>
<gene>
    <name evidence="2" type="ORF">KP79_PYT16469</name>
</gene>
<dbReference type="Pfam" id="PF10259">
    <property type="entry name" value="Rogdi_lz"/>
    <property type="match status" value="1"/>
</dbReference>